<organism evidence="1 2">
    <name type="scientific">Phytophthora nicotianae P1976</name>
    <dbReference type="NCBI Taxonomy" id="1317066"/>
    <lineage>
        <taxon>Eukaryota</taxon>
        <taxon>Sar</taxon>
        <taxon>Stramenopiles</taxon>
        <taxon>Oomycota</taxon>
        <taxon>Peronosporomycetes</taxon>
        <taxon>Peronosporales</taxon>
        <taxon>Peronosporaceae</taxon>
        <taxon>Phytophthora</taxon>
    </lineage>
</organism>
<gene>
    <name evidence="1" type="ORF">F444_12896</name>
</gene>
<evidence type="ECO:0000313" key="2">
    <source>
        <dbReference type="Proteomes" id="UP000028582"/>
    </source>
</evidence>
<dbReference type="AlphaFoldDB" id="A0A080ZVJ3"/>
<dbReference type="EMBL" id="ANJA01002300">
    <property type="protein sequence ID" value="ETO70654.1"/>
    <property type="molecule type" value="Genomic_DNA"/>
</dbReference>
<accession>A0A080ZVJ3</accession>
<sequence>MPSSQGPIRLTDGSTKIVMDNNILSFLHDIA</sequence>
<proteinExistence type="predicted"/>
<evidence type="ECO:0000313" key="1">
    <source>
        <dbReference type="EMBL" id="ETO70654.1"/>
    </source>
</evidence>
<reference evidence="1 2" key="1">
    <citation type="submission" date="2013-11" db="EMBL/GenBank/DDBJ databases">
        <title>The Genome Sequence of Phytophthora parasitica P1976.</title>
        <authorList>
            <consortium name="The Broad Institute Genomics Platform"/>
            <person name="Russ C."/>
            <person name="Tyler B."/>
            <person name="Panabieres F."/>
            <person name="Shan W."/>
            <person name="Tripathy S."/>
            <person name="Grunwald N."/>
            <person name="Machado M."/>
            <person name="Johnson C.S."/>
            <person name="Walker B."/>
            <person name="Young S."/>
            <person name="Zeng Q."/>
            <person name="Gargeya S."/>
            <person name="Fitzgerald M."/>
            <person name="Haas B."/>
            <person name="Abouelleil A."/>
            <person name="Allen A.W."/>
            <person name="Alvarado L."/>
            <person name="Arachchi H.M."/>
            <person name="Berlin A.M."/>
            <person name="Chapman S.B."/>
            <person name="Gainer-Dewar J."/>
            <person name="Goldberg J."/>
            <person name="Griggs A."/>
            <person name="Gujja S."/>
            <person name="Hansen M."/>
            <person name="Howarth C."/>
            <person name="Imamovic A."/>
            <person name="Ireland A."/>
            <person name="Larimer J."/>
            <person name="McCowan C."/>
            <person name="Murphy C."/>
            <person name="Pearson M."/>
            <person name="Poon T.W."/>
            <person name="Priest M."/>
            <person name="Roberts A."/>
            <person name="Saif S."/>
            <person name="Shea T."/>
            <person name="Sisk P."/>
            <person name="Sykes S."/>
            <person name="Wortman J."/>
            <person name="Nusbaum C."/>
            <person name="Birren B."/>
        </authorList>
    </citation>
    <scope>NUCLEOTIDE SEQUENCE [LARGE SCALE GENOMIC DNA]</scope>
    <source>
        <strain evidence="1 2">P1976</strain>
    </source>
</reference>
<protein>
    <submittedName>
        <fullName evidence="1">Uncharacterized protein</fullName>
    </submittedName>
</protein>
<name>A0A080ZVJ3_PHYNI</name>
<dbReference type="Proteomes" id="UP000028582">
    <property type="component" value="Unassembled WGS sequence"/>
</dbReference>
<comment type="caution">
    <text evidence="1">The sequence shown here is derived from an EMBL/GenBank/DDBJ whole genome shotgun (WGS) entry which is preliminary data.</text>
</comment>